<sequence length="31" mass="3326">MKKLLLLGLLGAIVAAIVYKVLTTEIPIDES</sequence>
<dbReference type="AlphaFoldDB" id="A0A3B0TFE3"/>
<accession>A0A3B0TFE3</accession>
<name>A0A3B0TFE3_9ZZZZ</name>
<proteinExistence type="predicted"/>
<protein>
    <submittedName>
        <fullName evidence="1">Uncharacterized protein</fullName>
    </submittedName>
</protein>
<gene>
    <name evidence="1" type="ORF">MNBD_ACTINO01-153</name>
</gene>
<reference evidence="1" key="1">
    <citation type="submission" date="2018-06" db="EMBL/GenBank/DDBJ databases">
        <authorList>
            <person name="Zhirakovskaya E."/>
        </authorList>
    </citation>
    <scope>NUCLEOTIDE SEQUENCE</scope>
</reference>
<dbReference type="EMBL" id="UOEI01000437">
    <property type="protein sequence ID" value="VAW05686.1"/>
    <property type="molecule type" value="Genomic_DNA"/>
</dbReference>
<organism evidence="1">
    <name type="scientific">hydrothermal vent metagenome</name>
    <dbReference type="NCBI Taxonomy" id="652676"/>
    <lineage>
        <taxon>unclassified sequences</taxon>
        <taxon>metagenomes</taxon>
        <taxon>ecological metagenomes</taxon>
    </lineage>
</organism>
<evidence type="ECO:0000313" key="1">
    <source>
        <dbReference type="EMBL" id="VAW05686.1"/>
    </source>
</evidence>